<dbReference type="EMBL" id="CAAGRJ010037387">
    <property type="protein sequence ID" value="VFV45372.1"/>
    <property type="molecule type" value="Genomic_DNA"/>
</dbReference>
<evidence type="ECO:0000256" key="11">
    <source>
        <dbReference type="RuleBase" id="RU000688"/>
    </source>
</evidence>
<proteinExistence type="inferred from homology"/>
<feature type="transmembrane region" description="Helical" evidence="12">
    <location>
        <begin position="151"/>
        <end position="169"/>
    </location>
</feature>
<dbReference type="SUPFAM" id="SSF81321">
    <property type="entry name" value="Family A G protein-coupled receptor-like"/>
    <property type="match status" value="2"/>
</dbReference>
<feature type="transmembrane region" description="Helical" evidence="12">
    <location>
        <begin position="196"/>
        <end position="217"/>
    </location>
</feature>
<keyword evidence="4 12" id="KW-1133">Transmembrane helix</keyword>
<feature type="transmembrane region" description="Helical" evidence="12">
    <location>
        <begin position="611"/>
        <end position="633"/>
    </location>
</feature>
<evidence type="ECO:0000256" key="9">
    <source>
        <dbReference type="ARBA" id="ARBA00023180"/>
    </source>
</evidence>
<feature type="transmembrane region" description="Helical" evidence="12">
    <location>
        <begin position="421"/>
        <end position="446"/>
    </location>
</feature>
<feature type="transmembrane region" description="Helical" evidence="12">
    <location>
        <begin position="32"/>
        <end position="56"/>
    </location>
</feature>
<reference evidence="14 15" key="1">
    <citation type="submission" date="2019-01" db="EMBL/GenBank/DDBJ databases">
        <authorList>
            <person name="Alioto T."/>
            <person name="Alioto T."/>
        </authorList>
    </citation>
    <scope>NUCLEOTIDE SEQUENCE [LARGE SCALE GENOMIC DNA]</scope>
</reference>
<feature type="transmembrane region" description="Helical" evidence="12">
    <location>
        <begin position="387"/>
        <end position="409"/>
    </location>
</feature>
<dbReference type="GO" id="GO:0001662">
    <property type="term" value="P:behavioral fear response"/>
    <property type="evidence" value="ECO:0007669"/>
    <property type="project" value="TreeGrafter"/>
</dbReference>
<evidence type="ECO:0000256" key="5">
    <source>
        <dbReference type="ARBA" id="ARBA00023040"/>
    </source>
</evidence>
<evidence type="ECO:0000313" key="15">
    <source>
        <dbReference type="Proteomes" id="UP000386466"/>
    </source>
</evidence>
<keyword evidence="5 11" id="KW-0297">G-protein coupled receptor</keyword>
<feature type="domain" description="G-protein coupled receptors family 1 profile" evidence="13">
    <location>
        <begin position="367"/>
        <end position="630"/>
    </location>
</feature>
<dbReference type="PROSITE" id="PS50262">
    <property type="entry name" value="G_PROTEIN_RECEP_F1_2"/>
    <property type="match status" value="2"/>
</dbReference>
<evidence type="ECO:0000256" key="6">
    <source>
        <dbReference type="ARBA" id="ARBA00023136"/>
    </source>
</evidence>
<keyword evidence="10 11" id="KW-0807">Transducer</keyword>
<dbReference type="PANTHER" id="PTHR24249:SF220">
    <property type="entry name" value="TRACE AMINE-ASSOCIATED RECEPTOR 4"/>
    <property type="match status" value="1"/>
</dbReference>
<evidence type="ECO:0000256" key="10">
    <source>
        <dbReference type="ARBA" id="ARBA00023224"/>
    </source>
</evidence>
<evidence type="ECO:0000256" key="4">
    <source>
        <dbReference type="ARBA" id="ARBA00022989"/>
    </source>
</evidence>
<keyword evidence="2" id="KW-1003">Cell membrane</keyword>
<dbReference type="PRINTS" id="PR00237">
    <property type="entry name" value="GPCRRHODOPSN"/>
</dbReference>
<keyword evidence="6 12" id="KW-0472">Membrane</keyword>
<dbReference type="GO" id="GO:0007635">
    <property type="term" value="P:chemosensory behavior"/>
    <property type="evidence" value="ECO:0007669"/>
    <property type="project" value="TreeGrafter"/>
</dbReference>
<dbReference type="Pfam" id="PF00001">
    <property type="entry name" value="7tm_1"/>
    <property type="match status" value="2"/>
</dbReference>
<keyword evidence="7" id="KW-1015">Disulfide bond</keyword>
<dbReference type="PANTHER" id="PTHR24249">
    <property type="entry name" value="HISTAMINE RECEPTOR-RELATED G-PROTEIN COUPLED RECEPTOR"/>
    <property type="match status" value="1"/>
</dbReference>
<protein>
    <submittedName>
        <fullName evidence="14">Trace amine-associated receptor</fullName>
    </submittedName>
</protein>
<dbReference type="CDD" id="cd15312">
    <property type="entry name" value="7tmA_TAAR2_3_4"/>
    <property type="match status" value="2"/>
</dbReference>
<dbReference type="InterPro" id="IPR009132">
    <property type="entry name" value="TAAR_fam"/>
</dbReference>
<gene>
    <name evidence="14" type="ORF">LYPA_23C000457</name>
</gene>
<keyword evidence="3 11" id="KW-0812">Transmembrane</keyword>
<feature type="transmembrane region" description="Helical" evidence="12">
    <location>
        <begin position="258"/>
        <end position="278"/>
    </location>
</feature>
<dbReference type="InterPro" id="IPR050569">
    <property type="entry name" value="TAAR"/>
</dbReference>
<dbReference type="GO" id="GO:0005886">
    <property type="term" value="C:plasma membrane"/>
    <property type="evidence" value="ECO:0007669"/>
    <property type="project" value="UniProtKB-SubCell"/>
</dbReference>
<keyword evidence="15" id="KW-1185">Reference proteome</keyword>
<keyword evidence="9" id="KW-0325">Glycoprotein</keyword>
<feature type="transmembrane region" description="Helical" evidence="12">
    <location>
        <begin position="466"/>
        <end position="487"/>
    </location>
</feature>
<evidence type="ECO:0000313" key="14">
    <source>
        <dbReference type="EMBL" id="VFV45372.1"/>
    </source>
</evidence>
<feature type="transmembrane region" description="Helical" evidence="12">
    <location>
        <begin position="68"/>
        <end position="90"/>
    </location>
</feature>
<comment type="similarity">
    <text evidence="11">Belongs to the G-protein coupled receptor 1 family.</text>
</comment>
<feature type="transmembrane region" description="Helical" evidence="12">
    <location>
        <begin position="518"/>
        <end position="539"/>
    </location>
</feature>
<dbReference type="SMART" id="SM01381">
    <property type="entry name" value="7TM_GPCR_Srsx"/>
    <property type="match status" value="1"/>
</dbReference>
<dbReference type="InterPro" id="IPR000276">
    <property type="entry name" value="GPCR_Rhodpsn"/>
</dbReference>
<organism evidence="14 15">
    <name type="scientific">Lynx pardinus</name>
    <name type="common">Iberian lynx</name>
    <name type="synonym">Felis pardina</name>
    <dbReference type="NCBI Taxonomy" id="191816"/>
    <lineage>
        <taxon>Eukaryota</taxon>
        <taxon>Metazoa</taxon>
        <taxon>Chordata</taxon>
        <taxon>Craniata</taxon>
        <taxon>Vertebrata</taxon>
        <taxon>Euteleostomi</taxon>
        <taxon>Mammalia</taxon>
        <taxon>Eutheria</taxon>
        <taxon>Laurasiatheria</taxon>
        <taxon>Carnivora</taxon>
        <taxon>Feliformia</taxon>
        <taxon>Felidae</taxon>
        <taxon>Felinae</taxon>
        <taxon>Lynx</taxon>
    </lineage>
</organism>
<dbReference type="GO" id="GO:0001594">
    <property type="term" value="F:trace-amine receptor activity"/>
    <property type="evidence" value="ECO:0007669"/>
    <property type="project" value="InterPro"/>
</dbReference>
<feature type="transmembrane region" description="Helical" evidence="12">
    <location>
        <begin position="579"/>
        <end position="599"/>
    </location>
</feature>
<evidence type="ECO:0000256" key="7">
    <source>
        <dbReference type="ARBA" id="ARBA00023157"/>
    </source>
</evidence>
<sequence>MDPIYIPEDLSGCPKFGNKSCPPVNRSLHVRVIMYSIMTAAMFITIFGNLVIMISISHFKQLHSPTNFLILSMATTDFLLGFVIMPYSMVRSVESCWYFGDGFCKFHASFDMMLSLTSIFHLCSIAIDRFYAVCYPLHYATTMTTSMIKRLLAFCWSAPALFSFSLVLSEANVAGMQSYEILVACFHFCALTFNKFWGTILFTTCFFTPGSIMVGIYGKIFLVSKRHAQVISNMPENTKVEVKKNLSKKKDRKAAKTLGIVMGVFLACWLPCFLAVLIDPYLDYSTPIIVLDLLVWLGKERSTVILQKIKSTHRTKTMNSPELWNPPEVQFCFALVNNSCPRNVRSVLSVCAMYVVMTGAIVMTMLGNLVVIISIAHFKQLQSPTNFLILSMATTDFLLSCVVMPFSMVRSIDSCWYFGDLFCKVHSCCDIMLCTTSIFHLCFISVDRYYAVCDPLHYVTKITIPVIEVFLLISWSIPIFFAFGLVFSELNIVGAEDFVAAIDCTGLCVLIFNKLWGVLASFIACFLPGTVMVGIYIHIFSVARKHTKQIGMGPTRKHVGSENKMKVSSKRESKATKTLSIVMGVFVLCWLPFFILTITDPFINFTTPEDLYNVFLWLGYFNSTFNPIIYGMFYPWFRKALRMIVTGTIFHPDSSTLSLYPADT</sequence>
<dbReference type="FunFam" id="1.20.1070.10:FF:000030">
    <property type="entry name" value="trace amine-associated receptor 1"/>
    <property type="match status" value="2"/>
</dbReference>
<feature type="domain" description="G-protein coupled receptors family 1 profile" evidence="13">
    <location>
        <begin position="48"/>
        <end position="306"/>
    </location>
</feature>
<dbReference type="Proteomes" id="UP000386466">
    <property type="component" value="Unassembled WGS sequence"/>
</dbReference>
<feature type="transmembrane region" description="Helical" evidence="12">
    <location>
        <begin position="110"/>
        <end position="131"/>
    </location>
</feature>
<evidence type="ECO:0000259" key="13">
    <source>
        <dbReference type="PROSITE" id="PS50262"/>
    </source>
</evidence>
<dbReference type="GO" id="GO:1990080">
    <property type="term" value="F:2-phenylethylamine receptor activity"/>
    <property type="evidence" value="ECO:0007669"/>
    <property type="project" value="TreeGrafter"/>
</dbReference>
<dbReference type="InterPro" id="IPR017452">
    <property type="entry name" value="GPCR_Rhodpsn_7TM"/>
</dbReference>
<keyword evidence="8 11" id="KW-0675">Receptor</keyword>
<evidence type="ECO:0000256" key="1">
    <source>
        <dbReference type="ARBA" id="ARBA00004651"/>
    </source>
</evidence>
<accession>A0A485PSQ8</accession>
<evidence type="ECO:0000256" key="8">
    <source>
        <dbReference type="ARBA" id="ARBA00023170"/>
    </source>
</evidence>
<dbReference type="AlphaFoldDB" id="A0A485PSQ8"/>
<name>A0A485PSQ8_LYNPA</name>
<dbReference type="PRINTS" id="PR01830">
    <property type="entry name" value="TRACEAMINER"/>
</dbReference>
<dbReference type="PROSITE" id="PS00237">
    <property type="entry name" value="G_PROTEIN_RECEP_F1_1"/>
    <property type="match status" value="1"/>
</dbReference>
<evidence type="ECO:0000256" key="12">
    <source>
        <dbReference type="SAM" id="Phobius"/>
    </source>
</evidence>
<evidence type="ECO:0000256" key="3">
    <source>
        <dbReference type="ARBA" id="ARBA00022692"/>
    </source>
</evidence>
<feature type="transmembrane region" description="Helical" evidence="12">
    <location>
        <begin position="351"/>
        <end position="375"/>
    </location>
</feature>
<comment type="subcellular location">
    <subcellularLocation>
        <location evidence="1">Cell membrane</location>
        <topology evidence="1">Multi-pass membrane protein</topology>
    </subcellularLocation>
</comment>
<evidence type="ECO:0000256" key="2">
    <source>
        <dbReference type="ARBA" id="ARBA00022475"/>
    </source>
</evidence>
<dbReference type="Gene3D" id="1.20.1070.10">
    <property type="entry name" value="Rhodopsin 7-helix transmembrane proteins"/>
    <property type="match status" value="2"/>
</dbReference>